<name>A0ABV5CKP6_9ACTN</name>
<dbReference type="RefSeq" id="WP_375733290.1">
    <property type="nucleotide sequence ID" value="NZ_JBCGDC010000011.1"/>
</dbReference>
<keyword evidence="2" id="KW-1185">Reference proteome</keyword>
<gene>
    <name evidence="1" type="ORF">AAFH96_05585</name>
</gene>
<dbReference type="Proteomes" id="UP001582793">
    <property type="component" value="Unassembled WGS sequence"/>
</dbReference>
<accession>A0ABV5CKP6</accession>
<evidence type="ECO:0000313" key="1">
    <source>
        <dbReference type="EMBL" id="MFB6392575.1"/>
    </source>
</evidence>
<sequence length="71" mass="7880">MSNDSTADAYTTDDDGLTIRDDRGASLVVERFDRHRMGAWIARPGESDGHTVWLSPDDRRRLAAYLLDGAA</sequence>
<reference evidence="1 2" key="1">
    <citation type="submission" date="2024-04" db="EMBL/GenBank/DDBJ databases">
        <title>Polymorphospora sp. isolated from Baiyangdian Lake in Xiong'an New Area.</title>
        <authorList>
            <person name="Zhang X."/>
            <person name="Liu J."/>
        </authorList>
    </citation>
    <scope>NUCLEOTIDE SEQUENCE [LARGE SCALE GENOMIC DNA]</scope>
    <source>
        <strain evidence="1 2">2-325</strain>
    </source>
</reference>
<proteinExistence type="predicted"/>
<dbReference type="EMBL" id="JBCGDC010000011">
    <property type="protein sequence ID" value="MFB6392575.1"/>
    <property type="molecule type" value="Genomic_DNA"/>
</dbReference>
<organism evidence="1 2">
    <name type="scientific">Polymorphospora lycopeni</name>
    <dbReference type="NCBI Taxonomy" id="3140240"/>
    <lineage>
        <taxon>Bacteria</taxon>
        <taxon>Bacillati</taxon>
        <taxon>Actinomycetota</taxon>
        <taxon>Actinomycetes</taxon>
        <taxon>Micromonosporales</taxon>
        <taxon>Micromonosporaceae</taxon>
        <taxon>Polymorphospora</taxon>
    </lineage>
</organism>
<protein>
    <submittedName>
        <fullName evidence="1">Uncharacterized protein</fullName>
    </submittedName>
</protein>
<evidence type="ECO:0000313" key="2">
    <source>
        <dbReference type="Proteomes" id="UP001582793"/>
    </source>
</evidence>
<comment type="caution">
    <text evidence="1">The sequence shown here is derived from an EMBL/GenBank/DDBJ whole genome shotgun (WGS) entry which is preliminary data.</text>
</comment>